<keyword evidence="1" id="KW-0732">Signal</keyword>
<dbReference type="RefSeq" id="WP_066339308.1">
    <property type="nucleotide sequence ID" value="NZ_CP016503.1"/>
</dbReference>
<dbReference type="KEGG" id="het:BBW65_02630"/>
<evidence type="ECO:0000256" key="1">
    <source>
        <dbReference type="ARBA" id="ARBA00022729"/>
    </source>
</evidence>
<dbReference type="EMBL" id="CP016503">
    <property type="protein sequence ID" value="ANV97764.1"/>
    <property type="molecule type" value="Genomic_DNA"/>
</dbReference>
<dbReference type="InterPro" id="IPR016047">
    <property type="entry name" value="M23ase_b-sheet_dom"/>
</dbReference>
<keyword evidence="5" id="KW-1185">Reference proteome</keyword>
<evidence type="ECO:0000259" key="3">
    <source>
        <dbReference type="Pfam" id="PF01551"/>
    </source>
</evidence>
<dbReference type="CDD" id="cd12797">
    <property type="entry name" value="M23_peptidase"/>
    <property type="match status" value="1"/>
</dbReference>
<proteinExistence type="predicted"/>
<dbReference type="Gene3D" id="2.70.70.10">
    <property type="entry name" value="Glucose Permease (Domain IIA)"/>
    <property type="match status" value="1"/>
</dbReference>
<dbReference type="STRING" id="222136.BBW65_02630"/>
<dbReference type="AlphaFoldDB" id="A0A1B1U4N9"/>
<feature type="domain" description="M23ase beta-sheet core" evidence="3">
    <location>
        <begin position="162"/>
        <end position="254"/>
    </location>
</feature>
<name>A0A1B1U4N9_9HELI</name>
<dbReference type="InterPro" id="IPR011055">
    <property type="entry name" value="Dup_hybrid_motif"/>
</dbReference>
<protein>
    <recommendedName>
        <fullName evidence="3">M23ase beta-sheet core domain-containing protein</fullName>
    </recommendedName>
</protein>
<accession>A0A1B1U4N9</accession>
<dbReference type="PANTHER" id="PTHR21666">
    <property type="entry name" value="PEPTIDASE-RELATED"/>
    <property type="match status" value="1"/>
</dbReference>
<dbReference type="SUPFAM" id="SSF51261">
    <property type="entry name" value="Duplicated hybrid motif"/>
    <property type="match status" value="1"/>
</dbReference>
<keyword evidence="2" id="KW-1133">Transmembrane helix</keyword>
<dbReference type="Pfam" id="PF01551">
    <property type="entry name" value="Peptidase_M23"/>
    <property type="match status" value="1"/>
</dbReference>
<dbReference type="InterPro" id="IPR050570">
    <property type="entry name" value="Cell_wall_metabolism_enzyme"/>
</dbReference>
<evidence type="ECO:0000313" key="5">
    <source>
        <dbReference type="Proteomes" id="UP000092884"/>
    </source>
</evidence>
<evidence type="ECO:0000313" key="4">
    <source>
        <dbReference type="EMBL" id="ANV97764.1"/>
    </source>
</evidence>
<reference evidence="5" key="1">
    <citation type="submission" date="2016-07" db="EMBL/GenBank/DDBJ databases">
        <authorList>
            <person name="Florea S."/>
            <person name="Webb J.S."/>
            <person name="Jaromczyk J."/>
            <person name="Schardl C.L."/>
        </authorList>
    </citation>
    <scope>NUCLEOTIDE SEQUENCE [LARGE SCALE GENOMIC DNA]</scope>
    <source>
        <strain evidence="5">MIT 01-6242</strain>
    </source>
</reference>
<sequence>MKNRFLLSVVDCDGSRQFNIHKNAKKIFLAFTLGVVLMIGAGFVLMYYLMGEIVDISHSKETMLEKYRYIYAQNQTLKDRINLKSNELIEVSKKVEDLEEIVNLGKNTDEVVASPVEIDSVSAFQKQILLQVIPNGNPLQDFTKIVSSSQRIHPLKNITGIASGVDYIVAVDTPVYATADGIVDLVRNGNSGYGRFVKIVHSYGFSSMYAHLSKIAVKRGAFVQKGQLLGYSGNSGNSAGARLYYEIRFLGGYQNAMDYISWNGGNFESFFKNTAHIKWASLLWAIEDLSQLRTYRLDYQGKTDAGL</sequence>
<gene>
    <name evidence="4" type="ORF">BBW65_02630</name>
</gene>
<feature type="transmembrane region" description="Helical" evidence="2">
    <location>
        <begin position="27"/>
        <end position="50"/>
    </location>
</feature>
<keyword evidence="2" id="KW-0472">Membrane</keyword>
<organism evidence="4 5">
    <name type="scientific">Helicobacter enhydrae</name>
    <dbReference type="NCBI Taxonomy" id="222136"/>
    <lineage>
        <taxon>Bacteria</taxon>
        <taxon>Pseudomonadati</taxon>
        <taxon>Campylobacterota</taxon>
        <taxon>Epsilonproteobacteria</taxon>
        <taxon>Campylobacterales</taxon>
        <taxon>Helicobacteraceae</taxon>
        <taxon>Helicobacter</taxon>
    </lineage>
</organism>
<dbReference type="GO" id="GO:0004222">
    <property type="term" value="F:metalloendopeptidase activity"/>
    <property type="evidence" value="ECO:0007669"/>
    <property type="project" value="TreeGrafter"/>
</dbReference>
<dbReference type="PANTHER" id="PTHR21666:SF289">
    <property type="entry name" value="L-ALA--D-GLU ENDOPEPTIDASE"/>
    <property type="match status" value="1"/>
</dbReference>
<evidence type="ECO:0000256" key="2">
    <source>
        <dbReference type="SAM" id="Phobius"/>
    </source>
</evidence>
<keyword evidence="2" id="KW-0812">Transmembrane</keyword>
<dbReference type="Proteomes" id="UP000092884">
    <property type="component" value="Chromosome"/>
</dbReference>